<evidence type="ECO:0000313" key="2">
    <source>
        <dbReference type="EMBL" id="MBL0428240.1"/>
    </source>
</evidence>
<dbReference type="InterPro" id="IPR036390">
    <property type="entry name" value="WH_DNA-bd_sf"/>
</dbReference>
<dbReference type="PROSITE" id="PS50995">
    <property type="entry name" value="HTH_MARR_2"/>
    <property type="match status" value="1"/>
</dbReference>
<evidence type="ECO:0000313" key="3">
    <source>
        <dbReference type="Proteomes" id="UP000622707"/>
    </source>
</evidence>
<dbReference type="Pfam" id="PF12802">
    <property type="entry name" value="MarR_2"/>
    <property type="match status" value="1"/>
</dbReference>
<accession>A0ABS1JVA9</accession>
<feature type="domain" description="HTH marR-type" evidence="1">
    <location>
        <begin position="17"/>
        <end position="142"/>
    </location>
</feature>
<dbReference type="InterPro" id="IPR000835">
    <property type="entry name" value="HTH_MarR-typ"/>
</dbReference>
<dbReference type="SUPFAM" id="SSF46785">
    <property type="entry name" value="Winged helix' DNA-binding domain"/>
    <property type="match status" value="1"/>
</dbReference>
<sequence length="142" mass="15961">MENKTIEGLDKAGLERQSQFRYQLRRFLRFGEEAARAAGLTALQYHMLLHTQAFPGRDWASIGELAERLQAQQHGVVALVTRCEEAGLVRRRENQDDRRLVEVHLTPKGRRRVERLAALHQAELGKLAAVIEAARASAGKPG</sequence>
<proteinExistence type="predicted"/>
<name>A0ABS1JVA9_9BURK</name>
<dbReference type="PANTHER" id="PTHR33164">
    <property type="entry name" value="TRANSCRIPTIONAL REGULATOR, MARR FAMILY"/>
    <property type="match status" value="1"/>
</dbReference>
<dbReference type="EMBL" id="JAEQND010000016">
    <property type="protein sequence ID" value="MBL0428240.1"/>
    <property type="molecule type" value="Genomic_DNA"/>
</dbReference>
<organism evidence="2 3">
    <name type="scientific">Ramlibacter alkalitolerans</name>
    <dbReference type="NCBI Taxonomy" id="2039631"/>
    <lineage>
        <taxon>Bacteria</taxon>
        <taxon>Pseudomonadati</taxon>
        <taxon>Pseudomonadota</taxon>
        <taxon>Betaproteobacteria</taxon>
        <taxon>Burkholderiales</taxon>
        <taxon>Comamonadaceae</taxon>
        <taxon>Ramlibacter</taxon>
    </lineage>
</organism>
<gene>
    <name evidence="2" type="ORF">JI746_24260</name>
</gene>
<dbReference type="Proteomes" id="UP000622707">
    <property type="component" value="Unassembled WGS sequence"/>
</dbReference>
<dbReference type="RefSeq" id="WP_201692870.1">
    <property type="nucleotide sequence ID" value="NZ_JAEQND010000016.1"/>
</dbReference>
<reference evidence="2 3" key="1">
    <citation type="journal article" date="2017" name="Int. J. Syst. Evol. Microbiol.">
        <title>Ramlibacter alkalitolerans sp. nov., alkali-tolerant bacterium isolated from soil of ginseng.</title>
        <authorList>
            <person name="Lee D.H."/>
            <person name="Cha C.J."/>
        </authorList>
    </citation>
    <scope>NUCLEOTIDE SEQUENCE [LARGE SCALE GENOMIC DNA]</scope>
    <source>
        <strain evidence="2 3">KACC 19305</strain>
    </source>
</reference>
<dbReference type="SMART" id="SM00347">
    <property type="entry name" value="HTH_MARR"/>
    <property type="match status" value="1"/>
</dbReference>
<evidence type="ECO:0000259" key="1">
    <source>
        <dbReference type="PROSITE" id="PS50995"/>
    </source>
</evidence>
<keyword evidence="3" id="KW-1185">Reference proteome</keyword>
<dbReference type="InterPro" id="IPR036388">
    <property type="entry name" value="WH-like_DNA-bd_sf"/>
</dbReference>
<comment type="caution">
    <text evidence="2">The sequence shown here is derived from an EMBL/GenBank/DDBJ whole genome shotgun (WGS) entry which is preliminary data.</text>
</comment>
<dbReference type="PANTHER" id="PTHR33164:SF43">
    <property type="entry name" value="HTH-TYPE TRANSCRIPTIONAL REPRESSOR YETL"/>
    <property type="match status" value="1"/>
</dbReference>
<protein>
    <submittedName>
        <fullName evidence="2">MarR family transcriptional regulator</fullName>
    </submittedName>
</protein>
<dbReference type="Gene3D" id="1.10.10.10">
    <property type="entry name" value="Winged helix-like DNA-binding domain superfamily/Winged helix DNA-binding domain"/>
    <property type="match status" value="1"/>
</dbReference>
<dbReference type="InterPro" id="IPR039422">
    <property type="entry name" value="MarR/SlyA-like"/>
</dbReference>